<feature type="chain" id="PRO_5012441894" description="SET domain-containing protein" evidence="1">
    <location>
        <begin position="19"/>
        <end position="414"/>
    </location>
</feature>
<dbReference type="InParanoid" id="A0A1Z5K4U6"/>
<keyword evidence="1" id="KW-0732">Signal</keyword>
<dbReference type="EMBL" id="BDSP01000153">
    <property type="protein sequence ID" value="GAX21101.1"/>
    <property type="molecule type" value="Genomic_DNA"/>
</dbReference>
<comment type="caution">
    <text evidence="2">The sequence shown here is derived from an EMBL/GenBank/DDBJ whole genome shotgun (WGS) entry which is preliminary data.</text>
</comment>
<dbReference type="CDD" id="cd10527">
    <property type="entry name" value="SET_LSMT"/>
    <property type="match status" value="1"/>
</dbReference>
<name>A0A1Z5K4U6_FISSO</name>
<dbReference type="Proteomes" id="UP000198406">
    <property type="component" value="Unassembled WGS sequence"/>
</dbReference>
<feature type="signal peptide" evidence="1">
    <location>
        <begin position="1"/>
        <end position="18"/>
    </location>
</feature>
<organism evidence="2 3">
    <name type="scientific">Fistulifera solaris</name>
    <name type="common">Oleaginous diatom</name>
    <dbReference type="NCBI Taxonomy" id="1519565"/>
    <lineage>
        <taxon>Eukaryota</taxon>
        <taxon>Sar</taxon>
        <taxon>Stramenopiles</taxon>
        <taxon>Ochrophyta</taxon>
        <taxon>Bacillariophyta</taxon>
        <taxon>Bacillariophyceae</taxon>
        <taxon>Bacillariophycidae</taxon>
        <taxon>Naviculales</taxon>
        <taxon>Naviculaceae</taxon>
        <taxon>Fistulifera</taxon>
    </lineage>
</organism>
<keyword evidence="3" id="KW-1185">Reference proteome</keyword>
<evidence type="ECO:0000256" key="1">
    <source>
        <dbReference type="SAM" id="SignalP"/>
    </source>
</evidence>
<dbReference type="Gene3D" id="3.90.1410.10">
    <property type="entry name" value="set domain protein methyltransferase, domain 1"/>
    <property type="match status" value="1"/>
</dbReference>
<protein>
    <recommendedName>
        <fullName evidence="4">SET domain-containing protein</fullName>
    </recommendedName>
</protein>
<proteinExistence type="predicted"/>
<reference evidence="2 3" key="1">
    <citation type="journal article" date="2015" name="Plant Cell">
        <title>Oil accumulation by the oleaginous diatom Fistulifera solaris as revealed by the genome and transcriptome.</title>
        <authorList>
            <person name="Tanaka T."/>
            <person name="Maeda Y."/>
            <person name="Veluchamy A."/>
            <person name="Tanaka M."/>
            <person name="Abida H."/>
            <person name="Marechal E."/>
            <person name="Bowler C."/>
            <person name="Muto M."/>
            <person name="Sunaga Y."/>
            <person name="Tanaka M."/>
            <person name="Yoshino T."/>
            <person name="Taniguchi T."/>
            <person name="Fukuda Y."/>
            <person name="Nemoto M."/>
            <person name="Matsumoto M."/>
            <person name="Wong P.S."/>
            <person name="Aburatani S."/>
            <person name="Fujibuchi W."/>
        </authorList>
    </citation>
    <scope>NUCLEOTIDE SEQUENCE [LARGE SCALE GENOMIC DNA]</scope>
    <source>
        <strain evidence="2 3">JPCC DA0580</strain>
    </source>
</reference>
<dbReference type="AlphaFoldDB" id="A0A1Z5K4U6"/>
<accession>A0A1Z5K4U6</accession>
<evidence type="ECO:0008006" key="4">
    <source>
        <dbReference type="Google" id="ProtNLM"/>
    </source>
</evidence>
<dbReference type="InterPro" id="IPR050600">
    <property type="entry name" value="SETD3_SETD6_MTase"/>
</dbReference>
<gene>
    <name evidence="2" type="ORF">FisN_1Lh223</name>
</gene>
<evidence type="ECO:0000313" key="2">
    <source>
        <dbReference type="EMBL" id="GAX21101.1"/>
    </source>
</evidence>
<dbReference type="SUPFAM" id="SSF82199">
    <property type="entry name" value="SET domain"/>
    <property type="match status" value="1"/>
</dbReference>
<sequence length="414" mass="46054">MMAALPVMKLLLIMRVLALTSAYYSTTSFHRHVGVSAFLQSFVQDDSSIQEKYFTEAHVFEQLCNEVGVQPTGLLRLGESEDGIRGLYLNRAVKTGDLVLSIPLNKCFRDDQQLPDWMPRKEDESVEKDGAWALRLAACLMEAQKSPYQSHHSLWFSLLPNPSDLRSSLPIHWDDEVIQSTSHTAFTMAVDSAYFARVGAIQSIGVDVDLNGALDVIQTRTCRVQTSKGDPLRLLAPVFDLFNHASPATAEFSIENDDLLAVRAMADLDQHQHVCIDYGSSTTPAWNSLVSYGFIPAEDEELAEVYLDGVRYEVGPDFVPEDMVVAASSVYLAQTQALDNNVVLTPEIAMLLARRISDVAHSYSLPPGTKTIESTPESTISIRLASALRWNQHRILLKCSSNLQDWAEQQSFIE</sequence>
<dbReference type="PANTHER" id="PTHR13271">
    <property type="entry name" value="UNCHARACTERIZED PUTATIVE METHYLTRANSFERASE"/>
    <property type="match status" value="1"/>
</dbReference>
<dbReference type="InterPro" id="IPR046341">
    <property type="entry name" value="SET_dom_sf"/>
</dbReference>
<dbReference type="OrthoDB" id="341421at2759"/>
<dbReference type="GO" id="GO:0016279">
    <property type="term" value="F:protein-lysine N-methyltransferase activity"/>
    <property type="evidence" value="ECO:0007669"/>
    <property type="project" value="TreeGrafter"/>
</dbReference>
<evidence type="ECO:0000313" key="3">
    <source>
        <dbReference type="Proteomes" id="UP000198406"/>
    </source>
</evidence>
<dbReference type="PANTHER" id="PTHR13271:SF151">
    <property type="entry name" value="SET DOMAIN-CONTAINING PROTEIN 4"/>
    <property type="match status" value="1"/>
</dbReference>